<accession>A0A1I3KDC4</accession>
<feature type="chain" id="PRO_5017457322" evidence="1">
    <location>
        <begin position="27"/>
        <end position="202"/>
    </location>
</feature>
<name>A0A1I3KDC4_9HYPH</name>
<sequence length="202" mass="22411">MAMQKKILIAFAAAAALCVGAATAIAQPFMPTGGLSSQPVGHYEFCQRTAQECGPTRQAKPVELTRELWARIVEINNVVNTSVTPRTDAEMWGVEEYWSYPVNGYGDCEDYVLEKRKRLIQAGVPESNLLITVVRQPNGDGHAVLTINTHLGDFILDNLEPLILSWNETEYRFLKRQSPSHAGRWVAVEDGRDVLVGSVRGR</sequence>
<dbReference type="EMBL" id="FORF01000005">
    <property type="protein sequence ID" value="SFI70482.1"/>
    <property type="molecule type" value="Genomic_DNA"/>
</dbReference>
<gene>
    <name evidence="2" type="ORF">SAMN03080618_01152</name>
</gene>
<dbReference type="RefSeq" id="WP_420492449.1">
    <property type="nucleotide sequence ID" value="NZ_FORF01000005.1"/>
</dbReference>
<dbReference type="Gene3D" id="3.10.620.30">
    <property type="match status" value="1"/>
</dbReference>
<dbReference type="PANTHER" id="PTHR39327">
    <property type="match status" value="1"/>
</dbReference>
<evidence type="ECO:0000256" key="1">
    <source>
        <dbReference type="SAM" id="SignalP"/>
    </source>
</evidence>
<dbReference type="PANTHER" id="PTHR39327:SF1">
    <property type="entry name" value="BLR5470 PROTEIN"/>
    <property type="match status" value="1"/>
</dbReference>
<evidence type="ECO:0000313" key="3">
    <source>
        <dbReference type="Proteomes" id="UP000242763"/>
    </source>
</evidence>
<dbReference type="AlphaFoldDB" id="A0A1I3KDC4"/>
<proteinExistence type="predicted"/>
<evidence type="ECO:0000313" key="2">
    <source>
        <dbReference type="EMBL" id="SFI70482.1"/>
    </source>
</evidence>
<keyword evidence="1" id="KW-0732">Signal</keyword>
<dbReference type="InterPro" id="IPR010319">
    <property type="entry name" value="Transglutaminase-like_Cys_pept"/>
</dbReference>
<reference evidence="3" key="1">
    <citation type="submission" date="2016-10" db="EMBL/GenBank/DDBJ databases">
        <authorList>
            <person name="Varghese N."/>
            <person name="Submissions S."/>
        </authorList>
    </citation>
    <scope>NUCLEOTIDE SEQUENCE [LARGE SCALE GENOMIC DNA]</scope>
    <source>
        <strain evidence="3">DSM 21857</strain>
    </source>
</reference>
<organism evidence="2 3">
    <name type="scientific">Aquamicrobium aerolatum DSM 21857</name>
    <dbReference type="NCBI Taxonomy" id="1121003"/>
    <lineage>
        <taxon>Bacteria</taxon>
        <taxon>Pseudomonadati</taxon>
        <taxon>Pseudomonadota</taxon>
        <taxon>Alphaproteobacteria</taxon>
        <taxon>Hyphomicrobiales</taxon>
        <taxon>Phyllobacteriaceae</taxon>
        <taxon>Aerobium</taxon>
    </lineage>
</organism>
<dbReference type="Proteomes" id="UP000242763">
    <property type="component" value="Unassembled WGS sequence"/>
</dbReference>
<dbReference type="STRING" id="1121003.SAMN03080618_01152"/>
<keyword evidence="3" id="KW-1185">Reference proteome</keyword>
<dbReference type="Pfam" id="PF06035">
    <property type="entry name" value="Peptidase_C93"/>
    <property type="match status" value="1"/>
</dbReference>
<feature type="signal peptide" evidence="1">
    <location>
        <begin position="1"/>
        <end position="26"/>
    </location>
</feature>
<protein>
    <submittedName>
        <fullName evidence="2">Predicted transglutaminase-like cysteine proteinase</fullName>
    </submittedName>
</protein>